<evidence type="ECO:0000256" key="1">
    <source>
        <dbReference type="ARBA" id="ARBA00022553"/>
    </source>
</evidence>
<evidence type="ECO:0000313" key="4">
    <source>
        <dbReference type="EMBL" id="NMF59014.1"/>
    </source>
</evidence>
<evidence type="ECO:0000259" key="3">
    <source>
        <dbReference type="PROSITE" id="PS50110"/>
    </source>
</evidence>
<organism evidence="4 5">
    <name type="scientific">Pseudanabaena yagii GIHE-NHR1</name>
    <dbReference type="NCBI Taxonomy" id="2722753"/>
    <lineage>
        <taxon>Bacteria</taxon>
        <taxon>Bacillati</taxon>
        <taxon>Cyanobacteriota</taxon>
        <taxon>Cyanophyceae</taxon>
        <taxon>Pseudanabaenales</taxon>
        <taxon>Pseudanabaenaceae</taxon>
        <taxon>Pseudanabaena</taxon>
        <taxon>Pseudanabaena yagii</taxon>
    </lineage>
</organism>
<dbReference type="InterPro" id="IPR001789">
    <property type="entry name" value="Sig_transdc_resp-reg_receiver"/>
</dbReference>
<name>A0ABX1LSB0_9CYAN</name>
<protein>
    <submittedName>
        <fullName evidence="4">Response regulator</fullName>
    </submittedName>
</protein>
<proteinExistence type="predicted"/>
<dbReference type="Proteomes" id="UP000738376">
    <property type="component" value="Unassembled WGS sequence"/>
</dbReference>
<comment type="caution">
    <text evidence="4">The sequence shown here is derived from an EMBL/GenBank/DDBJ whole genome shotgun (WGS) entry which is preliminary data.</text>
</comment>
<gene>
    <name evidence="4" type="ORF">HC246_13565</name>
</gene>
<feature type="modified residue" description="4-aspartylphosphate" evidence="2">
    <location>
        <position position="59"/>
    </location>
</feature>
<keyword evidence="1 2" id="KW-0597">Phosphoprotein</keyword>
<dbReference type="EMBL" id="JAAVJL010000001">
    <property type="protein sequence ID" value="NMF59014.1"/>
    <property type="molecule type" value="Genomic_DNA"/>
</dbReference>
<dbReference type="PANTHER" id="PTHR44591:SF22">
    <property type="entry name" value="CHEY SUBFAMILY"/>
    <property type="match status" value="1"/>
</dbReference>
<dbReference type="CDD" id="cd17552">
    <property type="entry name" value="REC_RR468-like"/>
    <property type="match status" value="1"/>
</dbReference>
<feature type="domain" description="Response regulatory" evidence="3">
    <location>
        <begin position="9"/>
        <end position="126"/>
    </location>
</feature>
<dbReference type="Gene3D" id="3.40.50.2300">
    <property type="match status" value="1"/>
</dbReference>
<dbReference type="PROSITE" id="PS50110">
    <property type="entry name" value="RESPONSE_REGULATORY"/>
    <property type="match status" value="1"/>
</dbReference>
<dbReference type="SMART" id="SM00448">
    <property type="entry name" value="REC"/>
    <property type="match status" value="1"/>
</dbReference>
<dbReference type="PANTHER" id="PTHR44591">
    <property type="entry name" value="STRESS RESPONSE REGULATOR PROTEIN 1"/>
    <property type="match status" value="1"/>
</dbReference>
<keyword evidence="5" id="KW-1185">Reference proteome</keyword>
<dbReference type="SUPFAM" id="SSF52172">
    <property type="entry name" value="CheY-like"/>
    <property type="match status" value="1"/>
</dbReference>
<accession>A0ABX1LSB0</accession>
<sequence>MVTASSDKTLLLIDDEYMIRQVVQVCLENLSNWKTTIATSGKEGLTTVAQVKPDAILLDMMMPEMNGFDFLEKLQADDEIAHIPVILLTSCTTLLSHRTLLDLGCKGVISKPFEPITLVSQIAYILGW</sequence>
<evidence type="ECO:0000313" key="5">
    <source>
        <dbReference type="Proteomes" id="UP000738376"/>
    </source>
</evidence>
<dbReference type="RefSeq" id="WP_169363843.1">
    <property type="nucleotide sequence ID" value="NZ_JAAVJL010000001.1"/>
</dbReference>
<evidence type="ECO:0000256" key="2">
    <source>
        <dbReference type="PROSITE-ProRule" id="PRU00169"/>
    </source>
</evidence>
<dbReference type="Pfam" id="PF00072">
    <property type="entry name" value="Response_reg"/>
    <property type="match status" value="1"/>
</dbReference>
<reference evidence="4 5" key="1">
    <citation type="submission" date="2020-03" db="EMBL/GenBank/DDBJ databases">
        <title>Draft Genome Sequence of 2-Methylisoborneol Producing Pseudanabaena yagii Strain GIHE-NHR1 Isolated from North Han River in South Korea.</title>
        <authorList>
            <person name="Jeong J."/>
        </authorList>
    </citation>
    <scope>NUCLEOTIDE SEQUENCE [LARGE SCALE GENOMIC DNA]</scope>
    <source>
        <strain evidence="4 5">GIHE-NHR1</strain>
    </source>
</reference>
<dbReference type="InterPro" id="IPR050595">
    <property type="entry name" value="Bact_response_regulator"/>
</dbReference>
<dbReference type="InterPro" id="IPR011006">
    <property type="entry name" value="CheY-like_superfamily"/>
</dbReference>